<evidence type="ECO:0000256" key="1">
    <source>
        <dbReference type="SAM" id="MobiDB-lite"/>
    </source>
</evidence>
<gene>
    <name evidence="2" type="ORF">PoB_007082000</name>
</gene>
<comment type="caution">
    <text evidence="2">The sequence shown here is derived from an EMBL/GenBank/DDBJ whole genome shotgun (WGS) entry which is preliminary data.</text>
</comment>
<dbReference type="Proteomes" id="UP000735302">
    <property type="component" value="Unassembled WGS sequence"/>
</dbReference>
<evidence type="ECO:0000313" key="2">
    <source>
        <dbReference type="EMBL" id="GFO44315.1"/>
    </source>
</evidence>
<dbReference type="EMBL" id="BLXT01007949">
    <property type="protein sequence ID" value="GFO44315.1"/>
    <property type="molecule type" value="Genomic_DNA"/>
</dbReference>
<protein>
    <submittedName>
        <fullName evidence="2">Uncharacterized protein</fullName>
    </submittedName>
</protein>
<keyword evidence="3" id="KW-1185">Reference proteome</keyword>
<accession>A0AAV4DK06</accession>
<evidence type="ECO:0000313" key="3">
    <source>
        <dbReference type="Proteomes" id="UP000735302"/>
    </source>
</evidence>
<dbReference type="AlphaFoldDB" id="A0AAV4DK06"/>
<name>A0AAV4DK06_9GAST</name>
<feature type="region of interest" description="Disordered" evidence="1">
    <location>
        <begin position="1"/>
        <end position="30"/>
    </location>
</feature>
<sequence length="160" mass="18079">MRKEEKQARRRAVRRNTMNGRDDERGRNKEDRRLQAFGAFQDVDACLAMGKLADAGGTRTQDLKCLQCLSKFINSRSTSAMERKNSCSLSKGIFQGEYTSSQATTIVLCEETFWPTINSKLISGFLCVDSGFETAIERSCYFSEGFLSNVPKKLIAHKRK</sequence>
<organism evidence="2 3">
    <name type="scientific">Plakobranchus ocellatus</name>
    <dbReference type="NCBI Taxonomy" id="259542"/>
    <lineage>
        <taxon>Eukaryota</taxon>
        <taxon>Metazoa</taxon>
        <taxon>Spiralia</taxon>
        <taxon>Lophotrochozoa</taxon>
        <taxon>Mollusca</taxon>
        <taxon>Gastropoda</taxon>
        <taxon>Heterobranchia</taxon>
        <taxon>Euthyneura</taxon>
        <taxon>Panpulmonata</taxon>
        <taxon>Sacoglossa</taxon>
        <taxon>Placobranchoidea</taxon>
        <taxon>Plakobranchidae</taxon>
        <taxon>Plakobranchus</taxon>
    </lineage>
</organism>
<feature type="compositionally biased region" description="Basic and acidic residues" evidence="1">
    <location>
        <begin position="20"/>
        <end position="30"/>
    </location>
</feature>
<reference evidence="2 3" key="1">
    <citation type="journal article" date="2021" name="Elife">
        <title>Chloroplast acquisition without the gene transfer in kleptoplastic sea slugs, Plakobranchus ocellatus.</title>
        <authorList>
            <person name="Maeda T."/>
            <person name="Takahashi S."/>
            <person name="Yoshida T."/>
            <person name="Shimamura S."/>
            <person name="Takaki Y."/>
            <person name="Nagai Y."/>
            <person name="Toyoda A."/>
            <person name="Suzuki Y."/>
            <person name="Arimoto A."/>
            <person name="Ishii H."/>
            <person name="Satoh N."/>
            <person name="Nishiyama T."/>
            <person name="Hasebe M."/>
            <person name="Maruyama T."/>
            <person name="Minagawa J."/>
            <person name="Obokata J."/>
            <person name="Shigenobu S."/>
        </authorList>
    </citation>
    <scope>NUCLEOTIDE SEQUENCE [LARGE SCALE GENOMIC DNA]</scope>
</reference>
<proteinExistence type="predicted"/>